<dbReference type="PROSITE" id="PS51257">
    <property type="entry name" value="PROKAR_LIPOPROTEIN"/>
    <property type="match status" value="1"/>
</dbReference>
<protein>
    <submittedName>
        <fullName evidence="1">Uncharacterized protein</fullName>
    </submittedName>
</protein>
<evidence type="ECO:0000313" key="2">
    <source>
        <dbReference type="Proteomes" id="UP000267448"/>
    </source>
</evidence>
<accession>A0A431WZM5</accession>
<dbReference type="EMBL" id="RXNU01000001">
    <property type="protein sequence ID" value="RTR40938.1"/>
    <property type="molecule type" value="Genomic_DNA"/>
</dbReference>
<name>A0A431WZM5_9GAMM</name>
<gene>
    <name evidence="1" type="ORF">EKG38_03230</name>
</gene>
<dbReference type="RefSeq" id="WP_126518585.1">
    <property type="nucleotide sequence ID" value="NZ_RXNU01000001.1"/>
</dbReference>
<organism evidence="1 2">
    <name type="scientific">Shewanella canadensis</name>
    <dbReference type="NCBI Taxonomy" id="271096"/>
    <lineage>
        <taxon>Bacteria</taxon>
        <taxon>Pseudomonadati</taxon>
        <taxon>Pseudomonadota</taxon>
        <taxon>Gammaproteobacteria</taxon>
        <taxon>Alteromonadales</taxon>
        <taxon>Shewanellaceae</taxon>
        <taxon>Shewanella</taxon>
    </lineage>
</organism>
<dbReference type="OrthoDB" id="6270944at2"/>
<keyword evidence="2" id="KW-1185">Reference proteome</keyword>
<proteinExistence type="predicted"/>
<evidence type="ECO:0000313" key="1">
    <source>
        <dbReference type="EMBL" id="RTR40938.1"/>
    </source>
</evidence>
<sequence length="68" mass="7401">MVTPAKNAVLFFILAGISACSTLEFEPIGVNVEPEANEVILDSKADPMAGDNERIINEARQDGRLERN</sequence>
<reference evidence="1 2" key="1">
    <citation type="submission" date="2018-12" db="EMBL/GenBank/DDBJ databases">
        <authorList>
            <person name="Yu L."/>
        </authorList>
    </citation>
    <scope>NUCLEOTIDE SEQUENCE [LARGE SCALE GENOMIC DNA]</scope>
    <source>
        <strain evidence="1 2">HAW-EB2</strain>
    </source>
</reference>
<dbReference type="Proteomes" id="UP000267448">
    <property type="component" value="Unassembled WGS sequence"/>
</dbReference>
<dbReference type="AlphaFoldDB" id="A0A431WZM5"/>
<comment type="caution">
    <text evidence="1">The sequence shown here is derived from an EMBL/GenBank/DDBJ whole genome shotgun (WGS) entry which is preliminary data.</text>
</comment>